<dbReference type="EMBL" id="UINC01162223">
    <property type="protein sequence ID" value="SVD61860.1"/>
    <property type="molecule type" value="Genomic_DNA"/>
</dbReference>
<feature type="non-terminal residue" evidence="1">
    <location>
        <position position="121"/>
    </location>
</feature>
<proteinExistence type="predicted"/>
<reference evidence="1" key="1">
    <citation type="submission" date="2018-05" db="EMBL/GenBank/DDBJ databases">
        <authorList>
            <person name="Lanie J.A."/>
            <person name="Ng W.-L."/>
            <person name="Kazmierczak K.M."/>
            <person name="Andrzejewski T.M."/>
            <person name="Davidsen T.M."/>
            <person name="Wayne K.J."/>
            <person name="Tettelin H."/>
            <person name="Glass J.I."/>
            <person name="Rusch D."/>
            <person name="Podicherti R."/>
            <person name="Tsui H.-C.T."/>
            <person name="Winkler M.E."/>
        </authorList>
    </citation>
    <scope>NUCLEOTIDE SEQUENCE</scope>
</reference>
<protein>
    <submittedName>
        <fullName evidence="1">Uncharacterized protein</fullName>
    </submittedName>
</protein>
<organism evidence="1">
    <name type="scientific">marine metagenome</name>
    <dbReference type="NCBI Taxonomy" id="408172"/>
    <lineage>
        <taxon>unclassified sequences</taxon>
        <taxon>metagenomes</taxon>
        <taxon>ecological metagenomes</taxon>
    </lineage>
</organism>
<evidence type="ECO:0000313" key="1">
    <source>
        <dbReference type="EMBL" id="SVD61860.1"/>
    </source>
</evidence>
<accession>A0A382WTE7</accession>
<gene>
    <name evidence="1" type="ORF">METZ01_LOCUS414714</name>
</gene>
<dbReference type="AlphaFoldDB" id="A0A382WTE7"/>
<name>A0A382WTE7_9ZZZZ</name>
<sequence>MKLLKNNIGKIVTLIIIIFLLVRCVEDAENSRQLAEQESIRQEAELQQEFQIYKPFLSKYKELNANYESRSSGEGRIYLRTLDYEKQFLQSEQKYHFELFKIVDIHREETQFVYTLNIVDR</sequence>